<comment type="caution">
    <text evidence="8">The sequence shown here is derived from an EMBL/GenBank/DDBJ whole genome shotgun (WGS) entry which is preliminary data.</text>
</comment>
<dbReference type="SUPFAM" id="SSF52172">
    <property type="entry name" value="CheY-like"/>
    <property type="match status" value="1"/>
</dbReference>
<dbReference type="SMART" id="SM00850">
    <property type="entry name" value="LytTR"/>
    <property type="match status" value="1"/>
</dbReference>
<evidence type="ECO:0000256" key="1">
    <source>
        <dbReference type="ARBA" id="ARBA00022490"/>
    </source>
</evidence>
<dbReference type="Pfam" id="PF00072">
    <property type="entry name" value="Response_reg"/>
    <property type="match status" value="1"/>
</dbReference>
<dbReference type="GO" id="GO:0003677">
    <property type="term" value="F:DNA binding"/>
    <property type="evidence" value="ECO:0007669"/>
    <property type="project" value="InterPro"/>
</dbReference>
<organism evidence="8 9">
    <name type="scientific">Sedimentibacter hydroxybenzoicus DSM 7310</name>
    <dbReference type="NCBI Taxonomy" id="1123245"/>
    <lineage>
        <taxon>Bacteria</taxon>
        <taxon>Bacillati</taxon>
        <taxon>Bacillota</taxon>
        <taxon>Tissierellia</taxon>
        <taxon>Sedimentibacter</taxon>
    </lineage>
</organism>
<keyword evidence="2" id="KW-0902">Two-component regulatory system</keyword>
<evidence type="ECO:0000313" key="9">
    <source>
        <dbReference type="Proteomes" id="UP000611629"/>
    </source>
</evidence>
<keyword evidence="1" id="KW-0963">Cytoplasm</keyword>
<feature type="domain" description="Response regulatory" evidence="6">
    <location>
        <begin position="6"/>
        <end position="120"/>
    </location>
</feature>
<evidence type="ECO:0000259" key="7">
    <source>
        <dbReference type="PROSITE" id="PS50930"/>
    </source>
</evidence>
<dbReference type="InterPro" id="IPR046947">
    <property type="entry name" value="LytR-like"/>
</dbReference>
<keyword evidence="3" id="KW-0010">Activator</keyword>
<dbReference type="Proteomes" id="UP000611629">
    <property type="component" value="Unassembled WGS sequence"/>
</dbReference>
<dbReference type="GO" id="GO:0000156">
    <property type="term" value="F:phosphorelay response regulator activity"/>
    <property type="evidence" value="ECO:0007669"/>
    <property type="project" value="InterPro"/>
</dbReference>
<feature type="domain" description="HTH LytTR-type" evidence="7">
    <location>
        <begin position="140"/>
        <end position="228"/>
    </location>
</feature>
<dbReference type="InterPro" id="IPR007492">
    <property type="entry name" value="LytTR_DNA-bd_dom"/>
</dbReference>
<dbReference type="RefSeq" id="WP_179237328.1">
    <property type="nucleotide sequence ID" value="NZ_JACBNQ010000003.1"/>
</dbReference>
<dbReference type="PANTHER" id="PTHR37299:SF3">
    <property type="entry name" value="STAGE 0 SPORULATION PROTEIN A HOMOLOG"/>
    <property type="match status" value="1"/>
</dbReference>
<evidence type="ECO:0000313" key="8">
    <source>
        <dbReference type="EMBL" id="NYB73646.1"/>
    </source>
</evidence>
<evidence type="ECO:0000256" key="5">
    <source>
        <dbReference type="PROSITE-ProRule" id="PRU00169"/>
    </source>
</evidence>
<feature type="modified residue" description="4-aspartylphosphate" evidence="5">
    <location>
        <position position="57"/>
    </location>
</feature>
<dbReference type="PANTHER" id="PTHR37299">
    <property type="entry name" value="TRANSCRIPTIONAL REGULATOR-RELATED"/>
    <property type="match status" value="1"/>
</dbReference>
<evidence type="ECO:0000256" key="2">
    <source>
        <dbReference type="ARBA" id="ARBA00023012"/>
    </source>
</evidence>
<dbReference type="AlphaFoldDB" id="A0A974BIU8"/>
<sequence length="240" mass="27646">MDTTLKVALCEDTKKDIDLLLKYIKQSGISAICDTYSSCEEFLHNFLAGKYDLIFLDIYMEGINGIDAAAKVRLTDSSVMLVFTTTSLDHTLESYRLKAPIYIEKPVTFEETRGALKMALEKRKAADYITLLINGMYKDVSLDRVLYFETKNHTVNVIGLSETMCTSQSIKLSHIESLLPDTFFRCHHSYIVNMKYVRGIDKEFKIFTMQNGDKVHIRHQLFKKALQIYEKFLFSKTKEA</sequence>
<comment type="function">
    <text evidence="4">Required for high-level post-exponential phase expression of a series of secreted proteins.</text>
</comment>
<name>A0A974BIU8_SEDHY</name>
<reference evidence="8" key="1">
    <citation type="submission" date="2020-07" db="EMBL/GenBank/DDBJ databases">
        <title>Genomic analysis of a strain of Sedimentibacter Hydroxybenzoicus DSM7310.</title>
        <authorList>
            <person name="Ma S."/>
        </authorList>
    </citation>
    <scope>NUCLEOTIDE SEQUENCE</scope>
    <source>
        <strain evidence="8">DSM 7310</strain>
    </source>
</reference>
<dbReference type="SMART" id="SM00448">
    <property type="entry name" value="REC"/>
    <property type="match status" value="1"/>
</dbReference>
<evidence type="ECO:0000256" key="4">
    <source>
        <dbReference type="ARBA" id="ARBA00037164"/>
    </source>
</evidence>
<protein>
    <submittedName>
        <fullName evidence="8">Response regulator transcription factor</fullName>
    </submittedName>
</protein>
<dbReference type="Gene3D" id="2.40.50.1020">
    <property type="entry name" value="LytTr DNA-binding domain"/>
    <property type="match status" value="1"/>
</dbReference>
<gene>
    <name evidence="8" type="ORF">HZF24_05775</name>
</gene>
<dbReference type="PROSITE" id="PS50930">
    <property type="entry name" value="HTH_LYTTR"/>
    <property type="match status" value="1"/>
</dbReference>
<dbReference type="Gene3D" id="3.40.50.2300">
    <property type="match status" value="1"/>
</dbReference>
<keyword evidence="5" id="KW-0597">Phosphoprotein</keyword>
<proteinExistence type="predicted"/>
<dbReference type="InterPro" id="IPR011006">
    <property type="entry name" value="CheY-like_superfamily"/>
</dbReference>
<dbReference type="Pfam" id="PF04397">
    <property type="entry name" value="LytTR"/>
    <property type="match status" value="1"/>
</dbReference>
<dbReference type="InterPro" id="IPR001789">
    <property type="entry name" value="Sig_transdc_resp-reg_receiver"/>
</dbReference>
<evidence type="ECO:0000259" key="6">
    <source>
        <dbReference type="PROSITE" id="PS50110"/>
    </source>
</evidence>
<dbReference type="PROSITE" id="PS50110">
    <property type="entry name" value="RESPONSE_REGULATORY"/>
    <property type="match status" value="1"/>
</dbReference>
<dbReference type="CDD" id="cd00156">
    <property type="entry name" value="REC"/>
    <property type="match status" value="1"/>
</dbReference>
<evidence type="ECO:0000256" key="3">
    <source>
        <dbReference type="ARBA" id="ARBA00023159"/>
    </source>
</evidence>
<keyword evidence="9" id="KW-1185">Reference proteome</keyword>
<dbReference type="EMBL" id="JACBNQ010000003">
    <property type="protein sequence ID" value="NYB73646.1"/>
    <property type="molecule type" value="Genomic_DNA"/>
</dbReference>
<accession>A0A974BIU8</accession>